<reference evidence="2" key="1">
    <citation type="journal article" date="2013" name="Genome Biol.">
        <title>Draft genome of the mountain pine beetle, Dendroctonus ponderosae Hopkins, a major forest pest.</title>
        <authorList>
            <person name="Keeling C.I."/>
            <person name="Yuen M.M."/>
            <person name="Liao N.Y."/>
            <person name="Docking T.R."/>
            <person name="Chan S.K."/>
            <person name="Taylor G.A."/>
            <person name="Palmquist D.L."/>
            <person name="Jackman S.D."/>
            <person name="Nguyen A."/>
            <person name="Li M."/>
            <person name="Henderson H."/>
            <person name="Janes J.K."/>
            <person name="Zhao Y."/>
            <person name="Pandoh P."/>
            <person name="Moore R."/>
            <person name="Sperling F.A."/>
            <person name="Huber D.P."/>
            <person name="Birol I."/>
            <person name="Jones S.J."/>
            <person name="Bohlmann J."/>
        </authorList>
    </citation>
    <scope>NUCLEOTIDE SEQUENCE</scope>
</reference>
<sequence>MAVIQNKILRIAAKAPYFVRNSTLQRDLDTDDLLEHFRNLTTKLLDNARQSKNPTVRVSCTNKFHSDRRPLPADTVQEEDVDHMR</sequence>
<protein>
    <submittedName>
        <fullName evidence="2">Uncharacterized protein</fullName>
    </submittedName>
</protein>
<organism evidence="2">
    <name type="scientific">Dendroctonus ponderosae</name>
    <name type="common">Mountain pine beetle</name>
    <dbReference type="NCBI Taxonomy" id="77166"/>
    <lineage>
        <taxon>Eukaryota</taxon>
        <taxon>Metazoa</taxon>
        <taxon>Ecdysozoa</taxon>
        <taxon>Arthropoda</taxon>
        <taxon>Hexapoda</taxon>
        <taxon>Insecta</taxon>
        <taxon>Pterygota</taxon>
        <taxon>Neoptera</taxon>
        <taxon>Endopterygota</taxon>
        <taxon>Coleoptera</taxon>
        <taxon>Polyphaga</taxon>
        <taxon>Cucujiformia</taxon>
        <taxon>Curculionidae</taxon>
        <taxon>Scolytinae</taxon>
        <taxon>Dendroctonus</taxon>
    </lineage>
</organism>
<proteinExistence type="predicted"/>
<name>N6UX60_DENPD</name>
<evidence type="ECO:0000313" key="2">
    <source>
        <dbReference type="EMBL" id="ENN83482.1"/>
    </source>
</evidence>
<dbReference type="HOGENOM" id="CLU_2514979_0_0_1"/>
<evidence type="ECO:0000256" key="1">
    <source>
        <dbReference type="SAM" id="MobiDB-lite"/>
    </source>
</evidence>
<feature type="compositionally biased region" description="Acidic residues" evidence="1">
    <location>
        <begin position="76"/>
        <end position="85"/>
    </location>
</feature>
<dbReference type="AlphaFoldDB" id="N6UX60"/>
<dbReference type="EMBL" id="KB734909">
    <property type="protein sequence ID" value="ENN83482.1"/>
    <property type="molecule type" value="Genomic_DNA"/>
</dbReference>
<feature type="non-terminal residue" evidence="2">
    <location>
        <position position="1"/>
    </location>
</feature>
<gene>
    <name evidence="2" type="ORF">YQE_00160</name>
</gene>
<feature type="region of interest" description="Disordered" evidence="1">
    <location>
        <begin position="63"/>
        <end position="85"/>
    </location>
</feature>
<accession>N6UX60</accession>